<keyword evidence="10" id="KW-0067">ATP-binding</keyword>
<dbReference type="PANTHER" id="PTHR45339">
    <property type="entry name" value="HYBRID SIGNAL TRANSDUCTION HISTIDINE KINASE J"/>
    <property type="match status" value="1"/>
</dbReference>
<evidence type="ECO:0000256" key="4">
    <source>
        <dbReference type="ARBA" id="ARBA00022475"/>
    </source>
</evidence>
<keyword evidence="18" id="KW-1185">Reference proteome</keyword>
<evidence type="ECO:0000256" key="7">
    <source>
        <dbReference type="ARBA" id="ARBA00022692"/>
    </source>
</evidence>
<dbReference type="PRINTS" id="PR00344">
    <property type="entry name" value="BCTRLSENSOR"/>
</dbReference>
<dbReference type="InterPro" id="IPR003661">
    <property type="entry name" value="HisK_dim/P_dom"/>
</dbReference>
<dbReference type="FunFam" id="3.30.565.10:FF:000010">
    <property type="entry name" value="Sensor histidine kinase RcsC"/>
    <property type="match status" value="1"/>
</dbReference>
<dbReference type="GO" id="GO:0005524">
    <property type="term" value="F:ATP binding"/>
    <property type="evidence" value="ECO:0007669"/>
    <property type="project" value="UniProtKB-KW"/>
</dbReference>
<evidence type="ECO:0000256" key="1">
    <source>
        <dbReference type="ARBA" id="ARBA00000085"/>
    </source>
</evidence>
<evidence type="ECO:0000256" key="10">
    <source>
        <dbReference type="ARBA" id="ARBA00022840"/>
    </source>
</evidence>
<keyword evidence="13" id="KW-0472">Membrane</keyword>
<dbReference type="EMBL" id="WVHS01000002">
    <property type="protein sequence ID" value="MXV15582.1"/>
    <property type="molecule type" value="Genomic_DNA"/>
</dbReference>
<dbReference type="InterPro" id="IPR001789">
    <property type="entry name" value="Sig_transdc_resp-reg_receiver"/>
</dbReference>
<dbReference type="Pfam" id="PF00072">
    <property type="entry name" value="Response_reg"/>
    <property type="match status" value="2"/>
</dbReference>
<dbReference type="GO" id="GO:0005886">
    <property type="term" value="C:plasma membrane"/>
    <property type="evidence" value="ECO:0007669"/>
    <property type="project" value="UniProtKB-SubCell"/>
</dbReference>
<dbReference type="Pfam" id="PF02518">
    <property type="entry name" value="HATPase_c"/>
    <property type="match status" value="1"/>
</dbReference>
<dbReference type="PANTHER" id="PTHR45339:SF1">
    <property type="entry name" value="HYBRID SIGNAL TRANSDUCTION HISTIDINE KINASE J"/>
    <property type="match status" value="1"/>
</dbReference>
<dbReference type="Gene3D" id="1.10.287.130">
    <property type="match status" value="1"/>
</dbReference>
<keyword evidence="7" id="KW-0812">Transmembrane</keyword>
<dbReference type="EC" id="2.7.13.3" evidence="3"/>
<evidence type="ECO:0000256" key="6">
    <source>
        <dbReference type="ARBA" id="ARBA00022679"/>
    </source>
</evidence>
<protein>
    <recommendedName>
        <fullName evidence="3">histidine kinase</fullName>
        <ecNumber evidence="3">2.7.13.3</ecNumber>
    </recommendedName>
</protein>
<sequence length="804" mass="89373">MTGLSKAREHTGLTDIYRDATLALYEASGASSIALARIEDRITVKTLYSIPGNPPSAIIDAVIMHDICDSGAIDIRKSPLAGSTGTLVYLPFCEKGENGAFILCFEKLPENDEAFREFLASSLSGLNETIRLAKTYYAAEELTTRFNAILGTVPQGVVFIDDTGKNTWANAVATALLGVNRHQNEPVVIARAMTDLRNAAVNQAEIAAEGARLFSSPERSIRNWKWIYGDPVNMVLSVACSPTVSRNVKGMLWVFDDITELYLANESLKELNIELAEKRKIADDQNRAKSDFLANMSHEIRTPMNGVIGMTSLLTGTDLDTEQREYVETIRISGDTLLSLINDILDFSKIESGKLELEKYPFQLSTVIEETYDLLSVKANEKHLDLLYFIDSNVPAGIIGDITRVRQILVNLVSNGIKFTQTGEILINVRTLEQEDDNYRIGFTVKDTGIGIPEDKFHRLFQSFSQVDSSTTRKFGGTGLGLAICQRLISMMEGHIRVESEVGKGSEFIFDIKVKGNRSAELPGTSDRKSQAMVTGKKLLILDDNETNLKILKRHCELWGMEASVFMHYKAAVDSIAHNAYDLAIIDMIMPEIDGVDVAHIIKSRYANHNLPIVLFSSAGNVAMKGAREQNLFAAVLSKPLKYNVLYKILVNILSAHTITETPEEAAEARPEEEIFKFGILVAEDNDINQKLIRRALEKLGYSSDVVFNGLEVGNAFKMNYYPLVFMDVNMPEMDGYEATRHLVENFPGNKPVIIAMTANAMDGDRDEAISAGMDDYISKPFKIQDIKDKLDKWVPEIKNRLTK</sequence>
<keyword evidence="4" id="KW-1003">Cell membrane</keyword>
<dbReference type="SMART" id="SM00388">
    <property type="entry name" value="HisKA"/>
    <property type="match status" value="1"/>
</dbReference>
<dbReference type="CDD" id="cd16922">
    <property type="entry name" value="HATPase_EvgS-ArcB-TorS-like"/>
    <property type="match status" value="1"/>
</dbReference>
<dbReference type="CDD" id="cd00082">
    <property type="entry name" value="HisKA"/>
    <property type="match status" value="1"/>
</dbReference>
<dbReference type="InterPro" id="IPR036097">
    <property type="entry name" value="HisK_dim/P_sf"/>
</dbReference>
<dbReference type="SUPFAM" id="SSF52172">
    <property type="entry name" value="CheY-like"/>
    <property type="match status" value="2"/>
</dbReference>
<dbReference type="InterPro" id="IPR035965">
    <property type="entry name" value="PAS-like_dom_sf"/>
</dbReference>
<evidence type="ECO:0000256" key="12">
    <source>
        <dbReference type="ARBA" id="ARBA00023012"/>
    </source>
</evidence>
<keyword evidence="12" id="KW-0902">Two-component regulatory system</keyword>
<comment type="catalytic activity">
    <reaction evidence="1">
        <text>ATP + protein L-histidine = ADP + protein N-phospho-L-histidine.</text>
        <dbReference type="EC" id="2.7.13.3"/>
    </reaction>
</comment>
<organism evidence="17 18">
    <name type="scientific">Hufsiella ginkgonis</name>
    <dbReference type="NCBI Taxonomy" id="2695274"/>
    <lineage>
        <taxon>Bacteria</taxon>
        <taxon>Pseudomonadati</taxon>
        <taxon>Bacteroidota</taxon>
        <taxon>Sphingobacteriia</taxon>
        <taxon>Sphingobacteriales</taxon>
        <taxon>Sphingobacteriaceae</taxon>
        <taxon>Hufsiella</taxon>
    </lineage>
</organism>
<evidence type="ECO:0000313" key="18">
    <source>
        <dbReference type="Proteomes" id="UP000451233"/>
    </source>
</evidence>
<feature type="modified residue" description="4-aspartylphosphate" evidence="14">
    <location>
        <position position="728"/>
    </location>
</feature>
<evidence type="ECO:0000256" key="5">
    <source>
        <dbReference type="ARBA" id="ARBA00022553"/>
    </source>
</evidence>
<reference evidence="17 18" key="1">
    <citation type="submission" date="2019-11" db="EMBL/GenBank/DDBJ databases">
        <title>Pedobacter sp. HMF7056 Genome sequencing and assembly.</title>
        <authorList>
            <person name="Kang H."/>
            <person name="Kim H."/>
            <person name="Joh K."/>
        </authorList>
    </citation>
    <scope>NUCLEOTIDE SEQUENCE [LARGE SCALE GENOMIC DNA]</scope>
    <source>
        <strain evidence="17 18">HMF7056</strain>
    </source>
</reference>
<evidence type="ECO:0000256" key="14">
    <source>
        <dbReference type="PROSITE-ProRule" id="PRU00169"/>
    </source>
</evidence>
<dbReference type="Gene3D" id="3.30.565.10">
    <property type="entry name" value="Histidine kinase-like ATPase, C-terminal domain"/>
    <property type="match status" value="1"/>
</dbReference>
<dbReference type="RefSeq" id="WP_160906567.1">
    <property type="nucleotide sequence ID" value="NZ_WVHS01000002.1"/>
</dbReference>
<feature type="domain" description="Response regulatory" evidence="16">
    <location>
        <begin position="679"/>
        <end position="795"/>
    </location>
</feature>
<evidence type="ECO:0000313" key="17">
    <source>
        <dbReference type="EMBL" id="MXV15582.1"/>
    </source>
</evidence>
<evidence type="ECO:0000256" key="8">
    <source>
        <dbReference type="ARBA" id="ARBA00022741"/>
    </source>
</evidence>
<dbReference type="PROSITE" id="PS50110">
    <property type="entry name" value="RESPONSE_REGULATORY"/>
    <property type="match status" value="2"/>
</dbReference>
<feature type="domain" description="Histidine kinase" evidence="15">
    <location>
        <begin position="295"/>
        <end position="516"/>
    </location>
</feature>
<keyword evidence="8" id="KW-0547">Nucleotide-binding</keyword>
<dbReference type="AlphaFoldDB" id="A0A7K1XXB3"/>
<keyword evidence="6" id="KW-0808">Transferase</keyword>
<dbReference type="CDD" id="cd17546">
    <property type="entry name" value="REC_hyHK_CKI1_RcsC-like"/>
    <property type="match status" value="2"/>
</dbReference>
<dbReference type="SMART" id="SM00448">
    <property type="entry name" value="REC"/>
    <property type="match status" value="2"/>
</dbReference>
<keyword evidence="11" id="KW-1133">Transmembrane helix</keyword>
<evidence type="ECO:0000256" key="9">
    <source>
        <dbReference type="ARBA" id="ARBA00022777"/>
    </source>
</evidence>
<evidence type="ECO:0000259" key="16">
    <source>
        <dbReference type="PROSITE" id="PS50110"/>
    </source>
</evidence>
<dbReference type="Proteomes" id="UP000451233">
    <property type="component" value="Unassembled WGS sequence"/>
</dbReference>
<gene>
    <name evidence="17" type="ORF">GS398_09720</name>
</gene>
<accession>A0A7K1XXB3</accession>
<name>A0A7K1XXB3_9SPHI</name>
<dbReference type="Pfam" id="PF00512">
    <property type="entry name" value="HisKA"/>
    <property type="match status" value="1"/>
</dbReference>
<dbReference type="PROSITE" id="PS50109">
    <property type="entry name" value="HIS_KIN"/>
    <property type="match status" value="1"/>
</dbReference>
<dbReference type="Gene3D" id="3.30.450.20">
    <property type="entry name" value="PAS domain"/>
    <property type="match status" value="1"/>
</dbReference>
<dbReference type="SUPFAM" id="SSF55785">
    <property type="entry name" value="PYP-like sensor domain (PAS domain)"/>
    <property type="match status" value="1"/>
</dbReference>
<dbReference type="InterPro" id="IPR004358">
    <property type="entry name" value="Sig_transdc_His_kin-like_C"/>
</dbReference>
<evidence type="ECO:0000256" key="3">
    <source>
        <dbReference type="ARBA" id="ARBA00012438"/>
    </source>
</evidence>
<dbReference type="InterPro" id="IPR003594">
    <property type="entry name" value="HATPase_dom"/>
</dbReference>
<keyword evidence="5 14" id="KW-0597">Phosphoprotein</keyword>
<dbReference type="GO" id="GO:0000155">
    <property type="term" value="F:phosphorelay sensor kinase activity"/>
    <property type="evidence" value="ECO:0007669"/>
    <property type="project" value="InterPro"/>
</dbReference>
<keyword evidence="9" id="KW-0418">Kinase</keyword>
<proteinExistence type="predicted"/>
<comment type="caution">
    <text evidence="17">The sequence shown here is derived from an EMBL/GenBank/DDBJ whole genome shotgun (WGS) entry which is preliminary data.</text>
</comment>
<evidence type="ECO:0000259" key="15">
    <source>
        <dbReference type="PROSITE" id="PS50109"/>
    </source>
</evidence>
<feature type="domain" description="Response regulatory" evidence="16">
    <location>
        <begin position="538"/>
        <end position="654"/>
    </location>
</feature>
<dbReference type="InterPro" id="IPR011006">
    <property type="entry name" value="CheY-like_superfamily"/>
</dbReference>
<evidence type="ECO:0000256" key="13">
    <source>
        <dbReference type="ARBA" id="ARBA00023136"/>
    </source>
</evidence>
<feature type="modified residue" description="4-aspartylphosphate" evidence="14">
    <location>
        <position position="587"/>
    </location>
</feature>
<dbReference type="InterPro" id="IPR005467">
    <property type="entry name" value="His_kinase_dom"/>
</dbReference>
<dbReference type="FunFam" id="1.10.287.130:FF:000003">
    <property type="entry name" value="Histidine kinase"/>
    <property type="match status" value="1"/>
</dbReference>
<evidence type="ECO:0000256" key="11">
    <source>
        <dbReference type="ARBA" id="ARBA00022989"/>
    </source>
</evidence>
<evidence type="ECO:0000256" key="2">
    <source>
        <dbReference type="ARBA" id="ARBA00004651"/>
    </source>
</evidence>
<dbReference type="SUPFAM" id="SSF47384">
    <property type="entry name" value="Homodimeric domain of signal transducing histidine kinase"/>
    <property type="match status" value="1"/>
</dbReference>
<comment type="subcellular location">
    <subcellularLocation>
        <location evidence="2">Cell membrane</location>
        <topology evidence="2">Multi-pass membrane protein</topology>
    </subcellularLocation>
</comment>
<dbReference type="Gene3D" id="3.40.50.2300">
    <property type="match status" value="2"/>
</dbReference>
<dbReference type="InterPro" id="IPR036890">
    <property type="entry name" value="HATPase_C_sf"/>
</dbReference>
<dbReference type="SMART" id="SM00387">
    <property type="entry name" value="HATPase_c"/>
    <property type="match status" value="1"/>
</dbReference>
<dbReference type="SUPFAM" id="SSF55874">
    <property type="entry name" value="ATPase domain of HSP90 chaperone/DNA topoisomerase II/histidine kinase"/>
    <property type="match status" value="1"/>
</dbReference>